<proteinExistence type="predicted"/>
<dbReference type="GeneID" id="67018190"/>
<sequence>MYVNTSIHHPQQVQARPRDPQQVSPGGDQMLAFERLNDTGERDEYELRRKVFDLNIRLMIAEGLARDAETAARTAQEEAQIWMKRFEEAESYKTRYEEVRDSSGLQD</sequence>
<feature type="compositionally biased region" description="Polar residues" evidence="1">
    <location>
        <begin position="1"/>
        <end position="14"/>
    </location>
</feature>
<comment type="caution">
    <text evidence="2">The sequence shown here is derived from an EMBL/GenBank/DDBJ whole genome shotgun (WGS) entry which is preliminary data.</text>
</comment>
<dbReference type="EMBL" id="CAJRGZ010000019">
    <property type="protein sequence ID" value="CAG5162900.1"/>
    <property type="molecule type" value="Genomic_DNA"/>
</dbReference>
<reference evidence="2" key="1">
    <citation type="submission" date="2021-05" db="EMBL/GenBank/DDBJ databases">
        <authorList>
            <person name="Stam R."/>
        </authorList>
    </citation>
    <scope>NUCLEOTIDE SEQUENCE</scope>
    <source>
        <strain evidence="2">CS162</strain>
    </source>
</reference>
<protein>
    <submittedName>
        <fullName evidence="2">Uncharacterized protein</fullName>
    </submittedName>
</protein>
<dbReference type="OrthoDB" id="3689969at2759"/>
<dbReference type="RefSeq" id="XP_043169870.1">
    <property type="nucleotide sequence ID" value="XM_043313935.1"/>
</dbReference>
<dbReference type="AlphaFoldDB" id="A0A8J2N0P6"/>
<feature type="region of interest" description="Disordered" evidence="1">
    <location>
        <begin position="1"/>
        <end position="27"/>
    </location>
</feature>
<accession>A0A8J2N0P6</accession>
<keyword evidence="3" id="KW-1185">Reference proteome</keyword>
<organism evidence="2 3">
    <name type="scientific">Alternaria atra</name>
    <dbReference type="NCBI Taxonomy" id="119953"/>
    <lineage>
        <taxon>Eukaryota</taxon>
        <taxon>Fungi</taxon>
        <taxon>Dikarya</taxon>
        <taxon>Ascomycota</taxon>
        <taxon>Pezizomycotina</taxon>
        <taxon>Dothideomycetes</taxon>
        <taxon>Pleosporomycetidae</taxon>
        <taxon>Pleosporales</taxon>
        <taxon>Pleosporineae</taxon>
        <taxon>Pleosporaceae</taxon>
        <taxon>Alternaria</taxon>
        <taxon>Alternaria sect. Ulocladioides</taxon>
    </lineage>
</organism>
<dbReference type="Proteomes" id="UP000676310">
    <property type="component" value="Unassembled WGS sequence"/>
</dbReference>
<name>A0A8J2N0P6_9PLEO</name>
<gene>
    <name evidence="2" type="ORF">ALTATR162_LOCUS6314</name>
</gene>
<evidence type="ECO:0000313" key="3">
    <source>
        <dbReference type="Proteomes" id="UP000676310"/>
    </source>
</evidence>
<evidence type="ECO:0000256" key="1">
    <source>
        <dbReference type="SAM" id="MobiDB-lite"/>
    </source>
</evidence>
<evidence type="ECO:0000313" key="2">
    <source>
        <dbReference type="EMBL" id="CAG5162900.1"/>
    </source>
</evidence>